<protein>
    <submittedName>
        <fullName evidence="1">Uncharacterized protein</fullName>
    </submittedName>
</protein>
<name>A0A5N7BGH4_9EURO</name>
<accession>A0A5N7BGH4</accession>
<dbReference type="AlphaFoldDB" id="A0A5N7BGH4"/>
<keyword evidence="2" id="KW-1185">Reference proteome</keyword>
<reference evidence="1 2" key="1">
    <citation type="submission" date="2019-04" db="EMBL/GenBank/DDBJ databases">
        <title>Friends and foes A comparative genomics studyof 23 Aspergillus species from section Flavi.</title>
        <authorList>
            <consortium name="DOE Joint Genome Institute"/>
            <person name="Kjaerbolling I."/>
            <person name="Vesth T."/>
            <person name="Frisvad J.C."/>
            <person name="Nybo J.L."/>
            <person name="Theobald S."/>
            <person name="Kildgaard S."/>
            <person name="Isbrandt T."/>
            <person name="Kuo A."/>
            <person name="Sato A."/>
            <person name="Lyhne E.K."/>
            <person name="Kogle M.E."/>
            <person name="Wiebenga A."/>
            <person name="Kun R.S."/>
            <person name="Lubbers R.J."/>
            <person name="Makela M.R."/>
            <person name="Barry K."/>
            <person name="Chovatia M."/>
            <person name="Clum A."/>
            <person name="Daum C."/>
            <person name="Haridas S."/>
            <person name="He G."/>
            <person name="LaButti K."/>
            <person name="Lipzen A."/>
            <person name="Mondo S."/>
            <person name="Riley R."/>
            <person name="Salamov A."/>
            <person name="Simmons B.A."/>
            <person name="Magnuson J.K."/>
            <person name="Henrissat B."/>
            <person name="Mortensen U.H."/>
            <person name="Larsen T.O."/>
            <person name="Devries R.P."/>
            <person name="Grigoriev I.V."/>
            <person name="Machida M."/>
            <person name="Baker S.E."/>
            <person name="Andersen M.R."/>
        </authorList>
    </citation>
    <scope>NUCLEOTIDE SEQUENCE [LARGE SCALE GENOMIC DNA]</scope>
    <source>
        <strain evidence="1 2">IBT 29228</strain>
    </source>
</reference>
<dbReference type="EMBL" id="ML736176">
    <property type="protein sequence ID" value="KAE8380871.1"/>
    <property type="molecule type" value="Genomic_DNA"/>
</dbReference>
<evidence type="ECO:0000313" key="2">
    <source>
        <dbReference type="Proteomes" id="UP000326198"/>
    </source>
</evidence>
<dbReference type="OrthoDB" id="4480396at2759"/>
<sequence length="244" mass="27179">MLQWLTDWYPGTASPSSHASYKVTGGNIVKQTLTRPRSMSPWAIIEVYCDLHFLGYDWVLEWSQQNETDSDVIREVDVPIGVMTAANRIEEKDALLASLDLKDLGLVVGGEHKHFSATETGAITTEKRSVTVKAHSNTFHYQKRYNFLSRLWPFVYAEGKLWVAAVPGTTGPNTADTPFSVMADQFLALPDMLEGEAKVTTVEAAKVWRLGNYPLRPGPPDLSDERIMTEVTQLRAMGYSAPPC</sequence>
<organism evidence="1 2">
    <name type="scientific">Aspergillus bertholletiae</name>
    <dbReference type="NCBI Taxonomy" id="1226010"/>
    <lineage>
        <taxon>Eukaryota</taxon>
        <taxon>Fungi</taxon>
        <taxon>Dikarya</taxon>
        <taxon>Ascomycota</taxon>
        <taxon>Pezizomycotina</taxon>
        <taxon>Eurotiomycetes</taxon>
        <taxon>Eurotiomycetidae</taxon>
        <taxon>Eurotiales</taxon>
        <taxon>Aspergillaceae</taxon>
        <taxon>Aspergillus</taxon>
        <taxon>Aspergillus subgen. Circumdati</taxon>
    </lineage>
</organism>
<proteinExistence type="predicted"/>
<evidence type="ECO:0000313" key="1">
    <source>
        <dbReference type="EMBL" id="KAE8380871.1"/>
    </source>
</evidence>
<gene>
    <name evidence="1" type="ORF">BDV26DRAFT_256417</name>
</gene>
<dbReference type="Proteomes" id="UP000326198">
    <property type="component" value="Unassembled WGS sequence"/>
</dbReference>